<dbReference type="SUPFAM" id="SSF53335">
    <property type="entry name" value="S-adenosyl-L-methionine-dependent methyltransferases"/>
    <property type="match status" value="1"/>
</dbReference>
<dbReference type="InterPro" id="IPR056684">
    <property type="entry name" value="DUF7782"/>
</dbReference>
<keyword evidence="3" id="KW-0808">Transferase</keyword>
<dbReference type="Pfam" id="PF23186">
    <property type="entry name" value="DUF7059"/>
    <property type="match status" value="1"/>
</dbReference>
<dbReference type="GO" id="GO:0008168">
    <property type="term" value="F:methyltransferase activity"/>
    <property type="evidence" value="ECO:0007669"/>
    <property type="project" value="UniProtKB-KW"/>
</dbReference>
<feature type="domain" description="Methyltransferase small" evidence="6">
    <location>
        <begin position="185"/>
        <end position="307"/>
    </location>
</feature>
<dbReference type="GO" id="GO:0032259">
    <property type="term" value="P:methylation"/>
    <property type="evidence" value="ECO:0007669"/>
    <property type="project" value="UniProtKB-KW"/>
</dbReference>
<gene>
    <name evidence="9" type="ORF">GCM10009755_02810</name>
</gene>
<comment type="similarity">
    <text evidence="1">Belongs to the eukaryotic/archaeal PrmC-related family.</text>
</comment>
<dbReference type="Pfam" id="PF05175">
    <property type="entry name" value="MTS"/>
    <property type="match status" value="1"/>
</dbReference>
<organism evidence="9 10">
    <name type="scientific">Brevibacterium samyangense</name>
    <dbReference type="NCBI Taxonomy" id="366888"/>
    <lineage>
        <taxon>Bacteria</taxon>
        <taxon>Bacillati</taxon>
        <taxon>Actinomycetota</taxon>
        <taxon>Actinomycetes</taxon>
        <taxon>Micrococcales</taxon>
        <taxon>Brevibacteriaceae</taxon>
        <taxon>Brevibacterium</taxon>
    </lineage>
</organism>
<dbReference type="EMBL" id="BAAANO010000004">
    <property type="protein sequence ID" value="GAA1998877.1"/>
    <property type="molecule type" value="Genomic_DNA"/>
</dbReference>
<comment type="caution">
    <text evidence="9">The sequence shown here is derived from an EMBL/GenBank/DDBJ whole genome shotgun (WGS) entry which is preliminary data.</text>
</comment>
<dbReference type="InterPro" id="IPR052190">
    <property type="entry name" value="Euk-Arch_PrmC-MTase"/>
</dbReference>
<dbReference type="RefSeq" id="WP_344306294.1">
    <property type="nucleotide sequence ID" value="NZ_BAAANO010000004.1"/>
</dbReference>
<dbReference type="Proteomes" id="UP001500755">
    <property type="component" value="Unassembled WGS sequence"/>
</dbReference>
<evidence type="ECO:0000256" key="1">
    <source>
        <dbReference type="ARBA" id="ARBA00006149"/>
    </source>
</evidence>
<evidence type="ECO:0000256" key="5">
    <source>
        <dbReference type="SAM" id="MobiDB-lite"/>
    </source>
</evidence>
<dbReference type="Pfam" id="PF25004">
    <property type="entry name" value="DUF7782"/>
    <property type="match status" value="1"/>
</dbReference>
<sequence>MPSPDSAPSGRTTPLAPVPTPSAETLVAFREVLVRAPFTAAGLRGLWGVDIDASLDRNNPAPARWWLRRHLSPEDPSGRGAPDSRAALAALFVLRMPVVREHVDGALGGDLAEALLTSGLLVTDADGRVSATLALAPYTVPTGVPRGTAPGDDTLYLFSDFGTLVDPEPVPGEFVLGLGGAGRTLAEITPRSPVTTALDLGTGCGIQALLLARHADRVVATDISPRALGIAALNAGLAGVTTIEFRQGSLFEPVPERFDLVVANPPFVITPQGRTTTLEYRDGGATGDGIMRALLTGTPDHLEPDGQAAFLGNWEYGPGRDLPTEWVSEPAGDTSVMVIERERMDPVTYAETWIRDGGVPRAGERWTADTEAWLEDFAAREVEAIGFGWVRMHRTDTPVRHFEELTGPLGANNLGTAAHLETRLGMLEWLAHAPDEELLRTAFVRAADVTEHRHFLPGDESPTMLTIDQGTGFGRTFEADPALAGLVGVADGSLDLGAVAGALAHLLEVDEAALTAQLLEQVRALVPAGVLFPAE</sequence>
<evidence type="ECO:0000256" key="2">
    <source>
        <dbReference type="ARBA" id="ARBA00022603"/>
    </source>
</evidence>
<dbReference type="InterPro" id="IPR029063">
    <property type="entry name" value="SAM-dependent_MTases_sf"/>
</dbReference>
<dbReference type="Gene3D" id="3.40.50.150">
    <property type="entry name" value="Vaccinia Virus protein VP39"/>
    <property type="match status" value="1"/>
</dbReference>
<protein>
    <submittedName>
        <fullName evidence="9">Methyltransferase</fullName>
    </submittedName>
</protein>
<feature type="region of interest" description="Disordered" evidence="5">
    <location>
        <begin position="1"/>
        <end position="20"/>
    </location>
</feature>
<feature type="domain" description="DUF7782" evidence="8">
    <location>
        <begin position="427"/>
        <end position="533"/>
    </location>
</feature>
<keyword evidence="10" id="KW-1185">Reference proteome</keyword>
<evidence type="ECO:0000256" key="4">
    <source>
        <dbReference type="ARBA" id="ARBA00022691"/>
    </source>
</evidence>
<dbReference type="PROSITE" id="PS00092">
    <property type="entry name" value="N6_MTASE"/>
    <property type="match status" value="1"/>
</dbReference>
<feature type="domain" description="DUF7059" evidence="7">
    <location>
        <begin position="36"/>
        <end position="131"/>
    </location>
</feature>
<keyword evidence="2 9" id="KW-0489">Methyltransferase</keyword>
<dbReference type="PANTHER" id="PTHR45875">
    <property type="entry name" value="METHYLTRANSFERASE N6AMT1"/>
    <property type="match status" value="1"/>
</dbReference>
<dbReference type="InterPro" id="IPR007848">
    <property type="entry name" value="Small_mtfrase_dom"/>
</dbReference>
<evidence type="ECO:0000259" key="6">
    <source>
        <dbReference type="Pfam" id="PF05175"/>
    </source>
</evidence>
<dbReference type="PANTHER" id="PTHR45875:SF1">
    <property type="entry name" value="METHYLTRANSFERASE N6AMT1"/>
    <property type="match status" value="1"/>
</dbReference>
<evidence type="ECO:0000259" key="7">
    <source>
        <dbReference type="Pfam" id="PF23186"/>
    </source>
</evidence>
<dbReference type="CDD" id="cd02440">
    <property type="entry name" value="AdoMet_MTases"/>
    <property type="match status" value="1"/>
</dbReference>
<dbReference type="InterPro" id="IPR055487">
    <property type="entry name" value="DUF7059"/>
</dbReference>
<evidence type="ECO:0000256" key="3">
    <source>
        <dbReference type="ARBA" id="ARBA00022679"/>
    </source>
</evidence>
<proteinExistence type="inferred from homology"/>
<evidence type="ECO:0000313" key="9">
    <source>
        <dbReference type="EMBL" id="GAA1998877.1"/>
    </source>
</evidence>
<evidence type="ECO:0000259" key="8">
    <source>
        <dbReference type="Pfam" id="PF25004"/>
    </source>
</evidence>
<evidence type="ECO:0000313" key="10">
    <source>
        <dbReference type="Proteomes" id="UP001500755"/>
    </source>
</evidence>
<reference evidence="10" key="1">
    <citation type="journal article" date="2019" name="Int. J. Syst. Evol. Microbiol.">
        <title>The Global Catalogue of Microorganisms (GCM) 10K type strain sequencing project: providing services to taxonomists for standard genome sequencing and annotation.</title>
        <authorList>
            <consortium name="The Broad Institute Genomics Platform"/>
            <consortium name="The Broad Institute Genome Sequencing Center for Infectious Disease"/>
            <person name="Wu L."/>
            <person name="Ma J."/>
        </authorList>
    </citation>
    <scope>NUCLEOTIDE SEQUENCE [LARGE SCALE GENOMIC DNA]</scope>
    <source>
        <strain evidence="10">JCM 14546</strain>
    </source>
</reference>
<name>A0ABP5EKS1_9MICO</name>
<dbReference type="InterPro" id="IPR002052">
    <property type="entry name" value="DNA_methylase_N6_adenine_CS"/>
</dbReference>
<keyword evidence="4" id="KW-0949">S-adenosyl-L-methionine</keyword>
<accession>A0ABP5EKS1</accession>